<evidence type="ECO:0000256" key="2">
    <source>
        <dbReference type="ARBA" id="ARBA00008854"/>
    </source>
</evidence>
<keyword evidence="4 6" id="KW-1133">Transmembrane helix</keyword>
<dbReference type="GO" id="GO:0016020">
    <property type="term" value="C:membrane"/>
    <property type="evidence" value="ECO:0007669"/>
    <property type="project" value="UniProtKB-SubCell"/>
</dbReference>
<evidence type="ECO:0000256" key="1">
    <source>
        <dbReference type="ARBA" id="ARBA00004167"/>
    </source>
</evidence>
<evidence type="ECO:0000313" key="8">
    <source>
        <dbReference type="Proteomes" id="UP000027064"/>
    </source>
</evidence>
<feature type="transmembrane region" description="Helical" evidence="6">
    <location>
        <begin position="7"/>
        <end position="25"/>
    </location>
</feature>
<gene>
    <name evidence="7" type="ORF">FEM21_11590</name>
</gene>
<comment type="similarity">
    <text evidence="2">Belongs to the LemA family.</text>
</comment>
<dbReference type="STRING" id="1492738.FEM21_11590"/>
<dbReference type="SUPFAM" id="SSF140478">
    <property type="entry name" value="LemA-like"/>
    <property type="match status" value="1"/>
</dbReference>
<evidence type="ECO:0000313" key="7">
    <source>
        <dbReference type="EMBL" id="KDN55768.1"/>
    </source>
</evidence>
<dbReference type="EMBL" id="JNCA01000010">
    <property type="protein sequence ID" value="KDN55768.1"/>
    <property type="molecule type" value="Genomic_DNA"/>
</dbReference>
<dbReference type="Proteomes" id="UP000027064">
    <property type="component" value="Unassembled WGS sequence"/>
</dbReference>
<comment type="caution">
    <text evidence="7">The sequence shown here is derived from an EMBL/GenBank/DDBJ whole genome shotgun (WGS) entry which is preliminary data.</text>
</comment>
<evidence type="ECO:0008006" key="9">
    <source>
        <dbReference type="Google" id="ProtNLM"/>
    </source>
</evidence>
<dbReference type="OrthoDB" id="1364149at2"/>
<dbReference type="Gene3D" id="1.20.1440.20">
    <property type="entry name" value="LemA-like domain"/>
    <property type="match status" value="1"/>
</dbReference>
<dbReference type="AlphaFoldDB" id="A0A066WT79"/>
<dbReference type="InterPro" id="IPR007156">
    <property type="entry name" value="MamQ_LemA"/>
</dbReference>
<keyword evidence="3 6" id="KW-0812">Transmembrane</keyword>
<dbReference type="eggNOG" id="ENOG502ZJ2S">
    <property type="taxonomic scope" value="Bacteria"/>
</dbReference>
<reference evidence="7 8" key="1">
    <citation type="submission" date="2014-05" db="EMBL/GenBank/DDBJ databases">
        <title>Genome Sequence of Flavobacterium sp. EM1321.</title>
        <authorList>
            <person name="Shin S.-K."/>
            <person name="Yi H."/>
        </authorList>
    </citation>
    <scope>NUCLEOTIDE SEQUENCE [LARGE SCALE GENOMIC DNA]</scope>
    <source>
        <strain evidence="7 8">EM1321</strain>
    </source>
</reference>
<dbReference type="Pfam" id="PF04011">
    <property type="entry name" value="LemA"/>
    <property type="match status" value="1"/>
</dbReference>
<dbReference type="InterPro" id="IPR023353">
    <property type="entry name" value="LemA-like_dom_sf"/>
</dbReference>
<evidence type="ECO:0000256" key="6">
    <source>
        <dbReference type="SAM" id="Phobius"/>
    </source>
</evidence>
<dbReference type="PATRIC" id="fig|1492738.3.peg.1152"/>
<proteinExistence type="inferred from homology"/>
<keyword evidence="8" id="KW-1185">Reference proteome</keyword>
<keyword evidence="5 6" id="KW-0472">Membrane</keyword>
<comment type="subcellular location">
    <subcellularLocation>
        <location evidence="1">Membrane</location>
        <topology evidence="1">Single-pass membrane protein</topology>
    </subcellularLocation>
</comment>
<accession>A0A066WT79</accession>
<sequence>MKFLKGCLITLMIFIGICFIGYFLFKNSVVNNLESLNSNVKRSWTNYTENLKERNAELSKQNFKNDSLKFYWNKAKSITLSECSKELEFNEYKINQFVMSDSLNSTLNEKINLSLDNYNQDVREYNTYRVRFPNSIIARKTDFPKDFNYFDYRYGVDNESKMIRKKKVENWIINGGNYPE</sequence>
<evidence type="ECO:0000256" key="3">
    <source>
        <dbReference type="ARBA" id="ARBA00022692"/>
    </source>
</evidence>
<name>A0A066WT79_9FLAO</name>
<protein>
    <recommendedName>
        <fullName evidence="9">LemA family protein</fullName>
    </recommendedName>
</protein>
<organism evidence="7 8">
    <name type="scientific">Flavobacterium seoulense</name>
    <dbReference type="NCBI Taxonomy" id="1492738"/>
    <lineage>
        <taxon>Bacteria</taxon>
        <taxon>Pseudomonadati</taxon>
        <taxon>Bacteroidota</taxon>
        <taxon>Flavobacteriia</taxon>
        <taxon>Flavobacteriales</taxon>
        <taxon>Flavobacteriaceae</taxon>
        <taxon>Flavobacterium</taxon>
    </lineage>
</organism>
<evidence type="ECO:0000256" key="5">
    <source>
        <dbReference type="ARBA" id="ARBA00023136"/>
    </source>
</evidence>
<dbReference type="RefSeq" id="WP_035658797.1">
    <property type="nucleotide sequence ID" value="NZ_JNCA01000010.1"/>
</dbReference>
<evidence type="ECO:0000256" key="4">
    <source>
        <dbReference type="ARBA" id="ARBA00022989"/>
    </source>
</evidence>